<feature type="repeat" description="ANK" evidence="3">
    <location>
        <begin position="893"/>
        <end position="917"/>
    </location>
</feature>
<comment type="caution">
    <text evidence="6">The sequence shown here is derived from an EMBL/GenBank/DDBJ whole genome shotgun (WGS) entry which is preliminary data.</text>
</comment>
<dbReference type="PROSITE" id="PS50297">
    <property type="entry name" value="ANK_REP_REGION"/>
    <property type="match status" value="10"/>
</dbReference>
<evidence type="ECO:0000256" key="2">
    <source>
        <dbReference type="ARBA" id="ARBA00023043"/>
    </source>
</evidence>
<feature type="repeat" description="ANK" evidence="3">
    <location>
        <begin position="791"/>
        <end position="815"/>
    </location>
</feature>
<dbReference type="Pfam" id="PF24883">
    <property type="entry name" value="NPHP3_N"/>
    <property type="match status" value="1"/>
</dbReference>
<protein>
    <submittedName>
        <fullName evidence="6">1-alkyl-2-acetylglycerophosphocholine esterase</fullName>
        <ecNumber evidence="6">3.1.1.47</ecNumber>
        <ecNumber evidence="6">3.1.1.5</ecNumber>
    </submittedName>
</protein>
<dbReference type="PANTHER" id="PTHR23206">
    <property type="entry name" value="MASK PROTEIN"/>
    <property type="match status" value="1"/>
</dbReference>
<dbReference type="InterPro" id="IPR051631">
    <property type="entry name" value="Ankyrin-KH/SAM_domain"/>
</dbReference>
<dbReference type="InterPro" id="IPR002110">
    <property type="entry name" value="Ankyrin_rpt"/>
</dbReference>
<dbReference type="InterPro" id="IPR056884">
    <property type="entry name" value="NPHP3-like_N"/>
</dbReference>
<dbReference type="GO" id="GO:0003847">
    <property type="term" value="F:1-alkyl-2-acetylglycerophosphocholine esterase activity"/>
    <property type="evidence" value="ECO:0007669"/>
    <property type="project" value="UniProtKB-EC"/>
</dbReference>
<dbReference type="GO" id="GO:0009116">
    <property type="term" value="P:nucleoside metabolic process"/>
    <property type="evidence" value="ECO:0007669"/>
    <property type="project" value="InterPro"/>
</dbReference>
<feature type="repeat" description="ANK" evidence="3">
    <location>
        <begin position="1026"/>
        <end position="1050"/>
    </location>
</feature>
<dbReference type="InterPro" id="IPR035994">
    <property type="entry name" value="Nucleoside_phosphorylase_sf"/>
</dbReference>
<dbReference type="CDD" id="cd00267">
    <property type="entry name" value="ABC_ATPase"/>
    <property type="match status" value="1"/>
</dbReference>
<reference evidence="6 7" key="1">
    <citation type="journal article" date="2014" name="Genome Announc.">
        <title>Draft genome sequence of the pathogenic fungus Scedosporium apiospermum.</title>
        <authorList>
            <person name="Vandeputte P."/>
            <person name="Ghamrawi S."/>
            <person name="Rechenmann M."/>
            <person name="Iltis A."/>
            <person name="Giraud S."/>
            <person name="Fleury M."/>
            <person name="Thornton C."/>
            <person name="Delhaes L."/>
            <person name="Meyer W."/>
            <person name="Papon N."/>
            <person name="Bouchara J.P."/>
        </authorList>
    </citation>
    <scope>NUCLEOTIDE SEQUENCE [LARGE SCALE GENOMIC DNA]</scope>
    <source>
        <strain evidence="6 7">IHEM 14462</strain>
    </source>
</reference>
<keyword evidence="7" id="KW-1185">Reference proteome</keyword>
<dbReference type="Proteomes" id="UP000028545">
    <property type="component" value="Unassembled WGS sequence"/>
</dbReference>
<sequence length="1095" mass="121847">MAFSYEEKITVGWIAPMALELTPALAILENRKKVSKNETLYHVGQIGAHWVVMTVCPRIGTDIAAVVLTHMRIFFPKIKHVLIVGIAGGMPEYGPDMKQIVLGDVVVSRPRGNEGGVAHYNFGAWQGNNEFNPSGHTLSPSPALLAAVASLESEHMTDGTDIPNILRNLRQHLGKKEAPNFDDPGPEHDILFPDDYLHPDIEKTCDRCCVSERGRSRSDRGEDAQREKDSPRIHYGIIGSSNTLIMSSEKRNELYKTHEIICFEMESASVMGAWQALVIRGVCDYADSHKNKKWQKYAAATAASYAKELLLTLPADEKVSHLPEPELDQQILQDCLRSLAFPQMDDRSNDISWAAQGTCEWLLRHHKYRRWATDDRGGLLWIKGKPGSGKSTLLKYALGHCEVKASDIVLSFFFHGRGNEFQKTPLGLYRSLLHQLLSEAPSTLSDLVHAFDKNQRQKGTVGEKWQWHHNELRTFFTTSLQKVPESRSVWLFVDALDECGEENAVKLFEWLEDLVSVSSQTRICVACRHYPVLDANCELKICPEEENQQDIDTYVRARISTKRSPDLASSSIPNLIVRRASGLFMWAFLVVKQVLALDRKGETLERIEEEIYKLPQSLHELYRDLIRNMNLDSLKLIEWICFATRPLTLDELRWALVIGAEDNCRYKQLKAYRNSRRFLSNNARIKKQVETLSCGLAEVVASSAALDLDQNNYECRYIDAKDEYGGTPLFRASENGHEAVVTLLLATGKVDVDVNDFGRTPLFRASENGHEAVVRLLLATGKVDVDVKDENGRTPLFRASENGHKAVVRLLLATGKVDVDVKDENGRTPLFGASENGHKAIVRLLLATGKVDVDVEDDFSQTPLIRASENGHEAVVRLLLATGKVDVDVKDENGRTPLFRASENGHEAIVRLLLATGKVDVDVNVFGQTPLSLASENGHEAVIRLLLATGKVDVNVKDENGQTPLFRASKNGHEAIVRLLLATGTVDVDVNVFGQTPLSLASENGHEAVIRLLLATGKVNVNVNVFGQTPLSLASKNGHKAVVRLLLATGKVDVDVNDFGRTPLFRASENSHEAVVRLLLATGRVDIHVEDDGYR</sequence>
<dbReference type="InterPro" id="IPR036770">
    <property type="entry name" value="Ankyrin_rpt-contain_sf"/>
</dbReference>
<dbReference type="GO" id="GO:0004622">
    <property type="term" value="F:phosphatidylcholine lysophospholipase activity"/>
    <property type="evidence" value="ECO:0007669"/>
    <property type="project" value="UniProtKB-EC"/>
</dbReference>
<dbReference type="GeneID" id="27719154"/>
<dbReference type="InterPro" id="IPR027417">
    <property type="entry name" value="P-loop_NTPase"/>
</dbReference>
<evidence type="ECO:0000259" key="5">
    <source>
        <dbReference type="Pfam" id="PF24883"/>
    </source>
</evidence>
<dbReference type="KEGG" id="sapo:SAPIO_CDS10001"/>
<dbReference type="SUPFAM" id="SSF52540">
    <property type="entry name" value="P-loop containing nucleoside triphosphate hydrolases"/>
    <property type="match status" value="1"/>
</dbReference>
<dbReference type="EMBL" id="JOWA01000154">
    <property type="protein sequence ID" value="KEZ39313.1"/>
    <property type="molecule type" value="Genomic_DNA"/>
</dbReference>
<dbReference type="EC" id="3.1.1.5" evidence="6"/>
<feature type="domain" description="Nephrocystin 3-like N-terminal" evidence="5">
    <location>
        <begin position="357"/>
        <end position="528"/>
    </location>
</feature>
<dbReference type="Gene3D" id="3.40.50.1580">
    <property type="entry name" value="Nucleoside phosphorylase domain"/>
    <property type="match status" value="1"/>
</dbReference>
<keyword evidence="6" id="KW-0378">Hydrolase</keyword>
<dbReference type="HOGENOM" id="CLU_000288_34_2_1"/>
<evidence type="ECO:0000256" key="3">
    <source>
        <dbReference type="PROSITE-ProRule" id="PRU00023"/>
    </source>
</evidence>
<gene>
    <name evidence="6" type="ORF">SAPIO_CDS10001</name>
</gene>
<dbReference type="AlphaFoldDB" id="A0A084FW51"/>
<keyword evidence="2 3" id="KW-0040">ANK repeat</keyword>
<feature type="region of interest" description="Disordered" evidence="4">
    <location>
        <begin position="212"/>
        <end position="232"/>
    </location>
</feature>
<organism evidence="6 7">
    <name type="scientific">Pseudallescheria apiosperma</name>
    <name type="common">Scedosporium apiospermum</name>
    <dbReference type="NCBI Taxonomy" id="563466"/>
    <lineage>
        <taxon>Eukaryota</taxon>
        <taxon>Fungi</taxon>
        <taxon>Dikarya</taxon>
        <taxon>Ascomycota</taxon>
        <taxon>Pezizomycotina</taxon>
        <taxon>Sordariomycetes</taxon>
        <taxon>Hypocreomycetidae</taxon>
        <taxon>Microascales</taxon>
        <taxon>Microascaceae</taxon>
        <taxon>Scedosporium</taxon>
    </lineage>
</organism>
<feature type="repeat" description="ANK" evidence="3">
    <location>
        <begin position="1059"/>
        <end position="1083"/>
    </location>
</feature>
<feature type="repeat" description="ANK" evidence="3">
    <location>
        <begin position="825"/>
        <end position="849"/>
    </location>
</feature>
<evidence type="ECO:0000256" key="4">
    <source>
        <dbReference type="SAM" id="MobiDB-lite"/>
    </source>
</evidence>
<evidence type="ECO:0000256" key="1">
    <source>
        <dbReference type="ARBA" id="ARBA00022737"/>
    </source>
</evidence>
<dbReference type="PROSITE" id="PS50088">
    <property type="entry name" value="ANK_REPEAT"/>
    <property type="match status" value="10"/>
</dbReference>
<dbReference type="OrthoDB" id="7464126at2759"/>
<dbReference type="GO" id="GO:0005737">
    <property type="term" value="C:cytoplasm"/>
    <property type="evidence" value="ECO:0007669"/>
    <property type="project" value="TreeGrafter"/>
</dbReference>
<dbReference type="EC" id="3.1.1.47" evidence="6"/>
<dbReference type="SUPFAM" id="SSF53167">
    <property type="entry name" value="Purine and uridine phosphorylases"/>
    <property type="match status" value="1"/>
</dbReference>
<keyword evidence="1" id="KW-0677">Repeat</keyword>
<evidence type="ECO:0000313" key="6">
    <source>
        <dbReference type="EMBL" id="KEZ39313.1"/>
    </source>
</evidence>
<feature type="repeat" description="ANK" evidence="3">
    <location>
        <begin position="926"/>
        <end position="950"/>
    </location>
</feature>
<feature type="repeat" description="ANK" evidence="3">
    <location>
        <begin position="960"/>
        <end position="984"/>
    </location>
</feature>
<dbReference type="PANTHER" id="PTHR23206:SF7">
    <property type="entry name" value="PROTEIN KINASE DOMAIN-CONTAINING PROTEIN"/>
    <property type="match status" value="1"/>
</dbReference>
<dbReference type="SUPFAM" id="SSF48403">
    <property type="entry name" value="Ankyrin repeat"/>
    <property type="match status" value="1"/>
</dbReference>
<feature type="repeat" description="ANK" evidence="3">
    <location>
        <begin position="757"/>
        <end position="781"/>
    </location>
</feature>
<dbReference type="SMART" id="SM00248">
    <property type="entry name" value="ANK"/>
    <property type="match status" value="11"/>
</dbReference>
<feature type="repeat" description="ANK" evidence="3">
    <location>
        <begin position="724"/>
        <end position="748"/>
    </location>
</feature>
<proteinExistence type="predicted"/>
<name>A0A084FW51_PSEDA</name>
<dbReference type="Pfam" id="PF00023">
    <property type="entry name" value="Ank"/>
    <property type="match status" value="2"/>
</dbReference>
<dbReference type="Gene3D" id="1.25.40.20">
    <property type="entry name" value="Ankyrin repeat-containing domain"/>
    <property type="match status" value="5"/>
</dbReference>
<dbReference type="Pfam" id="PF12796">
    <property type="entry name" value="Ank_2"/>
    <property type="match status" value="3"/>
</dbReference>
<feature type="repeat" description="ANK" evidence="3">
    <location>
        <begin position="993"/>
        <end position="1017"/>
    </location>
</feature>
<accession>A0A084FW51</accession>
<dbReference type="Gene3D" id="3.40.50.300">
    <property type="entry name" value="P-loop containing nucleotide triphosphate hydrolases"/>
    <property type="match status" value="1"/>
</dbReference>
<dbReference type="OMA" id="IYHAVEF"/>
<dbReference type="VEuPathDB" id="FungiDB:SAPIO_CDS10001"/>
<dbReference type="RefSeq" id="XP_016639112.1">
    <property type="nucleotide sequence ID" value="XM_016783665.1"/>
</dbReference>
<evidence type="ECO:0000313" key="7">
    <source>
        <dbReference type="Proteomes" id="UP000028545"/>
    </source>
</evidence>